<dbReference type="InterPro" id="IPR036047">
    <property type="entry name" value="F-box-like_dom_sf"/>
</dbReference>
<gene>
    <name evidence="2" type="primary">PARPA_02206.1 scaffold 3493</name>
</gene>
<protein>
    <recommendedName>
        <fullName evidence="1">F-box domain-containing protein</fullName>
    </recommendedName>
</protein>
<accession>A0A0B7MUJ2</accession>
<dbReference type="SUPFAM" id="SSF81383">
    <property type="entry name" value="F-box domain"/>
    <property type="match status" value="1"/>
</dbReference>
<evidence type="ECO:0000313" key="2">
    <source>
        <dbReference type="EMBL" id="CEP08817.1"/>
    </source>
</evidence>
<dbReference type="Proteomes" id="UP000054107">
    <property type="component" value="Unassembled WGS sequence"/>
</dbReference>
<dbReference type="AlphaFoldDB" id="A0A0B7MUJ2"/>
<organism evidence="2 3">
    <name type="scientific">Parasitella parasitica</name>
    <dbReference type="NCBI Taxonomy" id="35722"/>
    <lineage>
        <taxon>Eukaryota</taxon>
        <taxon>Fungi</taxon>
        <taxon>Fungi incertae sedis</taxon>
        <taxon>Mucoromycota</taxon>
        <taxon>Mucoromycotina</taxon>
        <taxon>Mucoromycetes</taxon>
        <taxon>Mucorales</taxon>
        <taxon>Mucorineae</taxon>
        <taxon>Mucoraceae</taxon>
        <taxon>Parasitella</taxon>
    </lineage>
</organism>
<name>A0A0B7MUJ2_9FUNG</name>
<dbReference type="Pfam" id="PF00646">
    <property type="entry name" value="F-box"/>
    <property type="match status" value="1"/>
</dbReference>
<dbReference type="OrthoDB" id="2220528at2759"/>
<feature type="domain" description="F-box" evidence="1">
    <location>
        <begin position="7"/>
        <end position="39"/>
    </location>
</feature>
<dbReference type="EMBL" id="LN720399">
    <property type="protein sequence ID" value="CEP08817.1"/>
    <property type="molecule type" value="Genomic_DNA"/>
</dbReference>
<sequence length="358" mass="41166">MITEAVLPQELMDIIIMNVDTAAQLAQCSLVCKNWSYLAMKIMHTKMILVKSERGAVKLYGHLSRHPEKIESIVHLDFHLDSTDLSIIIEELLALAITPNIHKLTGFVKSDRFFKTLFKIIDDTPSELEKLVELPKYTGDNDALAIEQALRFKSMYDGLTIVARGYGRSEIFQCLLHQLDRFKNLTYLKLMGFAQGLQGIESVLKRSSRLKTLEIQNFEYDSCNMRYMPTTEVKHWAAAKVKRGKSLQTLIVESACRPEFIDYLMFKYPTITNLKITGQLVYFASDCKTSIIHDLNRIFDAVAKVRCKEITLIIPGYYEPWDVAPSLRNHSENIIFHFKEDRGQRNLVLKYSVNKLST</sequence>
<evidence type="ECO:0000313" key="3">
    <source>
        <dbReference type="Proteomes" id="UP000054107"/>
    </source>
</evidence>
<dbReference type="InterPro" id="IPR001810">
    <property type="entry name" value="F-box_dom"/>
</dbReference>
<proteinExistence type="predicted"/>
<keyword evidence="3" id="KW-1185">Reference proteome</keyword>
<evidence type="ECO:0000259" key="1">
    <source>
        <dbReference type="Pfam" id="PF00646"/>
    </source>
</evidence>
<reference evidence="2 3" key="1">
    <citation type="submission" date="2014-09" db="EMBL/GenBank/DDBJ databases">
        <authorList>
            <person name="Ellenberger Sabrina"/>
        </authorList>
    </citation>
    <scope>NUCLEOTIDE SEQUENCE [LARGE SCALE GENOMIC DNA]</scope>
    <source>
        <strain evidence="2 3">CBS 412.66</strain>
    </source>
</reference>